<evidence type="ECO:0000256" key="3">
    <source>
        <dbReference type="RuleBase" id="RU364030"/>
    </source>
</evidence>
<dbReference type="InterPro" id="IPR036126">
    <property type="entry name" value="TBCA_sf"/>
</dbReference>
<dbReference type="SUPFAM" id="SSF46988">
    <property type="entry name" value="Tubulin chaperone cofactor A"/>
    <property type="match status" value="1"/>
</dbReference>
<gene>
    <name evidence="4" type="ORF">PNEG_01450</name>
</gene>
<dbReference type="eggNOG" id="KOG3470">
    <property type="taxonomic scope" value="Eukaryota"/>
</dbReference>
<dbReference type="GO" id="GO:0005874">
    <property type="term" value="C:microtubule"/>
    <property type="evidence" value="ECO:0007669"/>
    <property type="project" value="UniProtKB-KW"/>
</dbReference>
<keyword evidence="3" id="KW-0493">Microtubule</keyword>
<dbReference type="InterPro" id="IPR004226">
    <property type="entry name" value="TBCA"/>
</dbReference>
<organism evidence="4 5">
    <name type="scientific">Pneumocystis murina (strain B123)</name>
    <name type="common">Mouse pneumocystis pneumonia agent</name>
    <name type="synonym">Pneumocystis carinii f. sp. muris</name>
    <dbReference type="NCBI Taxonomy" id="1069680"/>
    <lineage>
        <taxon>Eukaryota</taxon>
        <taxon>Fungi</taxon>
        <taxon>Dikarya</taxon>
        <taxon>Ascomycota</taxon>
        <taxon>Taphrinomycotina</taxon>
        <taxon>Pneumocystomycetes</taxon>
        <taxon>Pneumocystaceae</taxon>
        <taxon>Pneumocystis</taxon>
    </lineage>
</organism>
<dbReference type="Pfam" id="PF02970">
    <property type="entry name" value="TBCA"/>
    <property type="match status" value="1"/>
</dbReference>
<dbReference type="GeneID" id="19895147"/>
<name>M7NST5_PNEMU</name>
<comment type="subunit">
    <text evidence="3">Supercomplex made of cofactors A to E. Cofactors A and D function by capturing and stabilizing tubulin in a quasi-native conformation. Cofactor E binds to the cofactor D-tubulin complex; interaction with cofactor C then causes the release of tubulin polypeptides that are committed to the native state.</text>
</comment>
<sequence>MGLDLNFSKEITSKMNSSGKNTSGPCFLGQSRPSNGSLNREIEIKIGIVKRLICDLVSYKKELKMEEDIYLKREEEGEDEYVLRKQKQVIDECQRMIPDTERRLSEAVEKLSKDLADGRIDGDSSRISALINEASVLLEHRD</sequence>
<dbReference type="Proteomes" id="UP000011958">
    <property type="component" value="Unassembled WGS sequence"/>
</dbReference>
<evidence type="ECO:0000256" key="2">
    <source>
        <dbReference type="ARBA" id="ARBA00023186"/>
    </source>
</evidence>
<comment type="subcellular location">
    <subcellularLocation>
        <location evidence="3">Cytoplasm</location>
        <location evidence="3">Cytoskeleton</location>
    </subcellularLocation>
</comment>
<comment type="caution">
    <text evidence="4">The sequence shown here is derived from an EMBL/GenBank/DDBJ whole genome shotgun (WGS) entry which is preliminary data.</text>
</comment>
<dbReference type="GO" id="GO:0048487">
    <property type="term" value="F:beta-tubulin binding"/>
    <property type="evidence" value="ECO:0007669"/>
    <property type="project" value="InterPro"/>
</dbReference>
<keyword evidence="2 3" id="KW-0143">Chaperone</keyword>
<evidence type="ECO:0000256" key="1">
    <source>
        <dbReference type="ARBA" id="ARBA00006806"/>
    </source>
</evidence>
<keyword evidence="3" id="KW-0206">Cytoskeleton</keyword>
<protein>
    <recommendedName>
        <fullName evidence="3">Tubulin-specific chaperone A</fullName>
    </recommendedName>
</protein>
<dbReference type="EMBL" id="AFWA02000004">
    <property type="protein sequence ID" value="EMR10176.1"/>
    <property type="molecule type" value="Genomic_DNA"/>
</dbReference>
<dbReference type="Gene3D" id="1.20.58.90">
    <property type="match status" value="1"/>
</dbReference>
<dbReference type="STRING" id="1069680.M7NST5"/>
<comment type="similarity">
    <text evidence="1 3">Belongs to the TBCA family.</text>
</comment>
<evidence type="ECO:0000313" key="4">
    <source>
        <dbReference type="EMBL" id="EMR10176.1"/>
    </source>
</evidence>
<dbReference type="OrthoDB" id="296187at2759"/>
<keyword evidence="3" id="KW-0963">Cytoplasm</keyword>
<evidence type="ECO:0000313" key="5">
    <source>
        <dbReference type="Proteomes" id="UP000011958"/>
    </source>
</evidence>
<dbReference type="VEuPathDB" id="FungiDB:PNEG_01450"/>
<keyword evidence="5" id="KW-1185">Reference proteome</keyword>
<dbReference type="PANTHER" id="PTHR21500">
    <property type="entry name" value="TUBULIN-SPECIFIC CHAPERONE A"/>
    <property type="match status" value="1"/>
</dbReference>
<dbReference type="PANTHER" id="PTHR21500:SF0">
    <property type="entry name" value="TUBULIN-SPECIFIC CHAPERONE A"/>
    <property type="match status" value="1"/>
</dbReference>
<dbReference type="RefSeq" id="XP_007873390.1">
    <property type="nucleotide sequence ID" value="XM_007875199.1"/>
</dbReference>
<dbReference type="GO" id="GO:0007023">
    <property type="term" value="P:post-chaperonin tubulin folding pathway"/>
    <property type="evidence" value="ECO:0007669"/>
    <property type="project" value="UniProtKB-UniRule"/>
</dbReference>
<reference evidence="5" key="1">
    <citation type="journal article" date="2016" name="Nat. Commun.">
        <title>Genome analysis of three Pneumocystis species reveals adaptation mechanisms to life exclusively in mammalian hosts.</title>
        <authorList>
            <person name="Ma L."/>
            <person name="Chen Z."/>
            <person name="Huang D.W."/>
            <person name="Kutty G."/>
            <person name="Ishihara M."/>
            <person name="Wang H."/>
            <person name="Abouelleil A."/>
            <person name="Bishop L."/>
            <person name="Davey E."/>
            <person name="Deng R."/>
            <person name="Deng X."/>
            <person name="Fan L."/>
            <person name="Fantoni G."/>
            <person name="Fitzgerald M."/>
            <person name="Gogineni E."/>
            <person name="Goldberg J.M."/>
            <person name="Handley G."/>
            <person name="Hu X."/>
            <person name="Huber C."/>
            <person name="Jiao X."/>
            <person name="Jones K."/>
            <person name="Levin J.Z."/>
            <person name="Liu Y."/>
            <person name="Macdonald P."/>
            <person name="Melnikov A."/>
            <person name="Raley C."/>
            <person name="Sassi M."/>
            <person name="Sherman B.T."/>
            <person name="Song X."/>
            <person name="Sykes S."/>
            <person name="Tran B."/>
            <person name="Walsh L."/>
            <person name="Xia Y."/>
            <person name="Yang J."/>
            <person name="Young S."/>
            <person name="Zeng Q."/>
            <person name="Zheng X."/>
            <person name="Stephens R."/>
            <person name="Nusbaum C."/>
            <person name="Birren B.W."/>
            <person name="Azadi P."/>
            <person name="Lempicki R.A."/>
            <person name="Cuomo C.A."/>
            <person name="Kovacs J.A."/>
        </authorList>
    </citation>
    <scope>NUCLEOTIDE SEQUENCE [LARGE SCALE GENOMIC DNA]</scope>
    <source>
        <strain evidence="5">B123</strain>
    </source>
</reference>
<proteinExistence type="inferred from homology"/>
<dbReference type="AlphaFoldDB" id="M7NST5"/>
<dbReference type="GO" id="GO:0007021">
    <property type="term" value="P:tubulin complex assembly"/>
    <property type="evidence" value="ECO:0007669"/>
    <property type="project" value="UniProtKB-UniRule"/>
</dbReference>
<dbReference type="HOGENOM" id="CLU_1816601_0_0_1"/>
<accession>M7NST5</accession>
<dbReference type="GO" id="GO:0005829">
    <property type="term" value="C:cytosol"/>
    <property type="evidence" value="ECO:0007669"/>
    <property type="project" value="TreeGrafter"/>
</dbReference>